<evidence type="ECO:0000256" key="1">
    <source>
        <dbReference type="ARBA" id="ARBA00022884"/>
    </source>
</evidence>
<dbReference type="InterPro" id="IPR012677">
    <property type="entry name" value="Nucleotide-bd_a/b_plait_sf"/>
</dbReference>
<organism evidence="4 5">
    <name type="scientific">Candidatus Falkowbacteria bacterium CG10_big_fil_rev_8_21_14_0_10_43_11</name>
    <dbReference type="NCBI Taxonomy" id="1974568"/>
    <lineage>
        <taxon>Bacteria</taxon>
        <taxon>Candidatus Falkowiibacteriota</taxon>
    </lineage>
</organism>
<keyword evidence="1" id="KW-0694">RNA-binding</keyword>
<gene>
    <name evidence="4" type="ORF">COU00_02630</name>
</gene>
<accession>A0A2M6WLS9</accession>
<feature type="domain" description="RRM" evidence="3">
    <location>
        <begin position="3"/>
        <end position="81"/>
    </location>
</feature>
<reference evidence="5" key="1">
    <citation type="submission" date="2017-09" db="EMBL/GenBank/DDBJ databases">
        <title>Depth-based differentiation of microbial function through sediment-hosted aquifers and enrichment of novel symbionts in the deep terrestrial subsurface.</title>
        <authorList>
            <person name="Probst A.J."/>
            <person name="Ladd B."/>
            <person name="Jarett J.K."/>
            <person name="Geller-Mcgrath D.E."/>
            <person name="Sieber C.M.K."/>
            <person name="Emerson J.B."/>
            <person name="Anantharaman K."/>
            <person name="Thomas B.C."/>
            <person name="Malmstrom R."/>
            <person name="Stieglmeier M."/>
            <person name="Klingl A."/>
            <person name="Woyke T."/>
            <person name="Ryan C.M."/>
            <person name="Banfield J.F."/>
        </authorList>
    </citation>
    <scope>NUCLEOTIDE SEQUENCE [LARGE SCALE GENOMIC DNA]</scope>
</reference>
<sequence length="113" mass="12070">MAKKLYVGGLSYDTTDDGLRDAFAQAGSVTSASVVTDKFSGRSRGFGFVEMATEEEAQAAIEMWNGKELDGRTVTVSEARPPKEHGAGGEHRGGFRSGGYNNDRGGARPHSNW</sequence>
<dbReference type="AlphaFoldDB" id="A0A2M6WLS9"/>
<dbReference type="SMART" id="SM00360">
    <property type="entry name" value="RRM"/>
    <property type="match status" value="1"/>
</dbReference>
<evidence type="ECO:0000259" key="3">
    <source>
        <dbReference type="PROSITE" id="PS50102"/>
    </source>
</evidence>
<dbReference type="EMBL" id="PFAS01000045">
    <property type="protein sequence ID" value="PIT93753.1"/>
    <property type="molecule type" value="Genomic_DNA"/>
</dbReference>
<evidence type="ECO:0000313" key="4">
    <source>
        <dbReference type="EMBL" id="PIT93753.1"/>
    </source>
</evidence>
<dbReference type="InterPro" id="IPR048289">
    <property type="entry name" value="RRM2_NsCP33-like"/>
</dbReference>
<dbReference type="SUPFAM" id="SSF54928">
    <property type="entry name" value="RNA-binding domain, RBD"/>
    <property type="match status" value="1"/>
</dbReference>
<dbReference type="Pfam" id="PF00076">
    <property type="entry name" value="RRM_1"/>
    <property type="match status" value="1"/>
</dbReference>
<name>A0A2M6WLS9_9BACT</name>
<evidence type="ECO:0000256" key="2">
    <source>
        <dbReference type="SAM" id="MobiDB-lite"/>
    </source>
</evidence>
<dbReference type="Proteomes" id="UP000229335">
    <property type="component" value="Unassembled WGS sequence"/>
</dbReference>
<comment type="caution">
    <text evidence="4">The sequence shown here is derived from an EMBL/GenBank/DDBJ whole genome shotgun (WGS) entry which is preliminary data.</text>
</comment>
<evidence type="ECO:0000313" key="5">
    <source>
        <dbReference type="Proteomes" id="UP000229335"/>
    </source>
</evidence>
<dbReference type="PANTHER" id="PTHR48027">
    <property type="entry name" value="HETEROGENEOUS NUCLEAR RIBONUCLEOPROTEIN 87F-RELATED"/>
    <property type="match status" value="1"/>
</dbReference>
<dbReference type="CDD" id="cd21608">
    <property type="entry name" value="RRM2_NsCP33_like"/>
    <property type="match status" value="1"/>
</dbReference>
<dbReference type="InterPro" id="IPR000504">
    <property type="entry name" value="RRM_dom"/>
</dbReference>
<dbReference type="PROSITE" id="PS50102">
    <property type="entry name" value="RRM"/>
    <property type="match status" value="1"/>
</dbReference>
<protein>
    <submittedName>
        <fullName evidence="4">RNA-binding protein</fullName>
    </submittedName>
</protein>
<feature type="region of interest" description="Disordered" evidence="2">
    <location>
        <begin position="72"/>
        <end position="113"/>
    </location>
</feature>
<dbReference type="InterPro" id="IPR035979">
    <property type="entry name" value="RBD_domain_sf"/>
</dbReference>
<dbReference type="GO" id="GO:0003723">
    <property type="term" value="F:RNA binding"/>
    <property type="evidence" value="ECO:0007669"/>
    <property type="project" value="UniProtKB-KW"/>
</dbReference>
<feature type="compositionally biased region" description="Basic and acidic residues" evidence="2">
    <location>
        <begin position="80"/>
        <end position="93"/>
    </location>
</feature>
<proteinExistence type="predicted"/>
<dbReference type="InterPro" id="IPR052462">
    <property type="entry name" value="SLIRP/GR-RBP-like"/>
</dbReference>
<dbReference type="Gene3D" id="3.30.70.330">
    <property type="match status" value="1"/>
</dbReference>